<reference evidence="1 2" key="1">
    <citation type="submission" date="2021-10" db="EMBL/GenBank/DDBJ databases">
        <title>Streptomyces sp. strain SMC 277, a novel streptomycete isolated from soil.</title>
        <authorList>
            <person name="Chanama M."/>
        </authorList>
    </citation>
    <scope>NUCLEOTIDE SEQUENCE [LARGE SCALE GENOMIC DNA]</scope>
    <source>
        <strain evidence="1 2">SMC 277</strain>
    </source>
</reference>
<gene>
    <name evidence="1" type="ORF">LG632_04200</name>
</gene>
<protein>
    <submittedName>
        <fullName evidence="1">Uncharacterized protein</fullName>
    </submittedName>
</protein>
<dbReference type="EMBL" id="JAJAUY010000009">
    <property type="protein sequence ID" value="MCB5178592.1"/>
    <property type="molecule type" value="Genomic_DNA"/>
</dbReference>
<accession>A0ABS8B1Z3</accession>
<organism evidence="1 2">
    <name type="scientific">Streptomyces antimicrobicus</name>
    <dbReference type="NCBI Taxonomy" id="2883108"/>
    <lineage>
        <taxon>Bacteria</taxon>
        <taxon>Bacillati</taxon>
        <taxon>Actinomycetota</taxon>
        <taxon>Actinomycetes</taxon>
        <taxon>Kitasatosporales</taxon>
        <taxon>Streptomycetaceae</taxon>
        <taxon>Streptomyces</taxon>
    </lineage>
</organism>
<name>A0ABS8B1Z3_9ACTN</name>
<sequence>MARALGLALPVGDVDLEGALELLGGGGDPVTRRQVSLLGVDHWYDSRRLWAMVPTSPGARFSEAFGACAEWYREQVGVVGGGG</sequence>
<proteinExistence type="predicted"/>
<dbReference type="Proteomes" id="UP001199054">
    <property type="component" value="Unassembled WGS sequence"/>
</dbReference>
<keyword evidence="2" id="KW-1185">Reference proteome</keyword>
<dbReference type="RefSeq" id="WP_226725321.1">
    <property type="nucleotide sequence ID" value="NZ_JAJAUY010000009.1"/>
</dbReference>
<comment type="caution">
    <text evidence="1">The sequence shown here is derived from an EMBL/GenBank/DDBJ whole genome shotgun (WGS) entry which is preliminary data.</text>
</comment>
<evidence type="ECO:0000313" key="1">
    <source>
        <dbReference type="EMBL" id="MCB5178592.1"/>
    </source>
</evidence>
<evidence type="ECO:0000313" key="2">
    <source>
        <dbReference type="Proteomes" id="UP001199054"/>
    </source>
</evidence>